<dbReference type="CDD" id="cd18809">
    <property type="entry name" value="SF1_C_RecD"/>
    <property type="match status" value="1"/>
</dbReference>
<keyword evidence="3" id="KW-0347">Helicase</keyword>
<keyword evidence="3" id="KW-0547">Nucleotide-binding</keyword>
<sequence>MEVSREAALTLQFINQTNRSIFLTGKAGTGKTTLLKEIVSTTHKNTVVVAPTGIAALNAGGVTIHSLFQLPFATFLPTYDFINSDSEYFRFENYSTLIRHSKMNNIKKAVIKNMELLIVDEVSMLRADVLDAMDLMLRTVRRNDSVFGGVQVLFIGDLLQLPPVVKNEEWYFLKNYYNGIYFFNAKCLDQFPPLYVELNKIYRQSDDVFISILNNLRNNKITKNDLSILNKYVNPKFDFKKEKGYITLTTHNAKADKINNEALENLKEQEHIYLPEIVGEFPEKIFPMEYELCLKVGAQIIFTKNDISYEKKFYNGKMGIISSLSAQEILVYFPEDKKTIEVDKYEWQNIRYKINADSKQVEEEVLGTFTQYPIKLAWAITVHKSQGLTFDKAALDVSNVFVAGQAYVALSRLRSLNGLILLSEIDLNGISADEDVINYSKNKKDADSLEQDLSFETQNFLKISLIQTFSWFEPMMDWVRLVKTFELESEKSKKYQYFSWAQQQLERIKTNFQHAENFIKQIHSIYSSNTPNLTYLQERFEKAYEYFYPKLDQLAFETLFTLEKVKRTKKMRGFYEELLDLETIQIQMVLQLKKMNRIMLAIADGQPITKETLKLNSLAEYRINHLVTIQDIISKTSLNFDDDDAADEGYYEKKVIQKSEKKVTTDVTFELWLKKKTVQEIADFRKLTPQTIYGHLAKLISQKKIKISEIIPKNRIKDLENAFKDYGDKSLTEIKAEVGDTISWEELRLFKATLDV</sequence>
<keyword evidence="4" id="KW-1185">Reference proteome</keyword>
<dbReference type="FunFam" id="3.40.50.300:FF:001498">
    <property type="entry name" value="ATP-dependent DNA helicase"/>
    <property type="match status" value="1"/>
</dbReference>
<comment type="caution">
    <text evidence="3">The sequence shown here is derived from an EMBL/GenBank/DDBJ whole genome shotgun (WGS) entry which is preliminary data.</text>
</comment>
<dbReference type="Gene3D" id="1.10.10.1390">
    <property type="entry name" value="ATP-dependent DNA helicase RecQ"/>
    <property type="match status" value="1"/>
</dbReference>
<dbReference type="EMBL" id="RQVQ01000037">
    <property type="protein sequence ID" value="RRJ88903.1"/>
    <property type="molecule type" value="Genomic_DNA"/>
</dbReference>
<dbReference type="SUPFAM" id="SSF52540">
    <property type="entry name" value="P-loop containing nucleoside triphosphate hydrolases"/>
    <property type="match status" value="2"/>
</dbReference>
<dbReference type="Gene3D" id="2.30.30.940">
    <property type="match status" value="1"/>
</dbReference>
<dbReference type="AlphaFoldDB" id="A0A3P3W8C9"/>
<dbReference type="InterPro" id="IPR027417">
    <property type="entry name" value="P-loop_NTPase"/>
</dbReference>
<dbReference type="OrthoDB" id="9763659at2"/>
<name>A0A3P3W8C9_9FLAO</name>
<keyword evidence="3" id="KW-0378">Hydrolase</keyword>
<reference evidence="3 4" key="1">
    <citation type="submission" date="2018-11" db="EMBL/GenBank/DDBJ databases">
        <title>Flavobacterium sp. nov., YIM 102701-2 draft genome.</title>
        <authorList>
            <person name="Li G."/>
            <person name="Jiang Y."/>
        </authorList>
    </citation>
    <scope>NUCLEOTIDE SEQUENCE [LARGE SCALE GENOMIC DNA]</scope>
    <source>
        <strain evidence="3 4">YIM 102701-2</strain>
    </source>
</reference>
<feature type="domain" description="DNA helicase Pif1-like DEAD-box helicase" evidence="1">
    <location>
        <begin position="14"/>
        <end position="168"/>
    </location>
</feature>
<proteinExistence type="predicted"/>
<dbReference type="PANTHER" id="PTHR47642:SF5">
    <property type="entry name" value="ATP-DEPENDENT DNA HELICASE"/>
    <property type="match status" value="1"/>
</dbReference>
<feature type="domain" description="Helicase Helix-turn-helix" evidence="2">
    <location>
        <begin position="664"/>
        <end position="750"/>
    </location>
</feature>
<evidence type="ECO:0000313" key="3">
    <source>
        <dbReference type="EMBL" id="RRJ88903.1"/>
    </source>
</evidence>
<keyword evidence="3" id="KW-0067">ATP-binding</keyword>
<dbReference type="Pfam" id="PF05970">
    <property type="entry name" value="PIF1"/>
    <property type="match status" value="1"/>
</dbReference>
<organism evidence="3 4">
    <name type="scientific">Paenimyroides tangerinum</name>
    <dbReference type="NCBI Taxonomy" id="2488728"/>
    <lineage>
        <taxon>Bacteria</taxon>
        <taxon>Pseudomonadati</taxon>
        <taxon>Bacteroidota</taxon>
        <taxon>Flavobacteriia</taxon>
        <taxon>Flavobacteriales</taxon>
        <taxon>Flavobacteriaceae</taxon>
        <taxon>Paenimyroides</taxon>
    </lineage>
</organism>
<dbReference type="GO" id="GO:0003678">
    <property type="term" value="F:DNA helicase activity"/>
    <property type="evidence" value="ECO:0007669"/>
    <property type="project" value="InterPro"/>
</dbReference>
<protein>
    <submittedName>
        <fullName evidence="3">Helicase</fullName>
    </submittedName>
</protein>
<dbReference type="PANTHER" id="PTHR47642">
    <property type="entry name" value="ATP-DEPENDENT DNA HELICASE"/>
    <property type="match status" value="1"/>
</dbReference>
<evidence type="ECO:0000313" key="4">
    <source>
        <dbReference type="Proteomes" id="UP000275719"/>
    </source>
</evidence>
<dbReference type="Gene3D" id="3.40.50.300">
    <property type="entry name" value="P-loop containing nucleotide triphosphate hydrolases"/>
    <property type="match status" value="1"/>
</dbReference>
<evidence type="ECO:0000259" key="1">
    <source>
        <dbReference type="Pfam" id="PF05970"/>
    </source>
</evidence>
<dbReference type="Pfam" id="PF14493">
    <property type="entry name" value="HTH_40"/>
    <property type="match status" value="1"/>
</dbReference>
<gene>
    <name evidence="3" type="ORF">EG240_13210</name>
</gene>
<accession>A0A3P3W8C9</accession>
<dbReference type="InterPro" id="IPR051055">
    <property type="entry name" value="PIF1_helicase"/>
</dbReference>
<dbReference type="InterPro" id="IPR010285">
    <property type="entry name" value="DNA_helicase_pif1-like_DEAD"/>
</dbReference>
<dbReference type="RefSeq" id="WP_125019834.1">
    <property type="nucleotide sequence ID" value="NZ_RQVQ01000037.1"/>
</dbReference>
<dbReference type="GO" id="GO:0000723">
    <property type="term" value="P:telomere maintenance"/>
    <property type="evidence" value="ECO:0007669"/>
    <property type="project" value="InterPro"/>
</dbReference>
<evidence type="ECO:0000259" key="2">
    <source>
        <dbReference type="Pfam" id="PF14493"/>
    </source>
</evidence>
<dbReference type="Proteomes" id="UP000275719">
    <property type="component" value="Unassembled WGS sequence"/>
</dbReference>
<dbReference type="GO" id="GO:0006281">
    <property type="term" value="P:DNA repair"/>
    <property type="evidence" value="ECO:0007669"/>
    <property type="project" value="InterPro"/>
</dbReference>
<dbReference type="InterPro" id="IPR029491">
    <property type="entry name" value="Helicase_HTH"/>
</dbReference>